<evidence type="ECO:0000313" key="2">
    <source>
        <dbReference type="EMBL" id="KAJ1153442.1"/>
    </source>
</evidence>
<name>A0AAV7RNV7_PLEWA</name>
<gene>
    <name evidence="2" type="ORF">NDU88_006201</name>
</gene>
<dbReference type="AlphaFoldDB" id="A0AAV7RNV7"/>
<sequence length="192" mass="20093">MSGGSEEAGRGDTRRKRNDACGGVKRQTNGTSEVQGAILRREAIGLHSPHPSSSSPVSRRACTPRAAGGAAGGSPPLDVSRAPTAAAPESGELRRSLRSRIRRPWSAGARSAAAPRPPGEADNAQGRLASRDSRRAGSVQRTRSVGETWGKLVAATWAPRPDCGCCWPRCVEGRRAHSPPPPQVRDVSPAPS</sequence>
<dbReference type="Proteomes" id="UP001066276">
    <property type="component" value="Chromosome 5"/>
</dbReference>
<accession>A0AAV7RNV7</accession>
<evidence type="ECO:0000256" key="1">
    <source>
        <dbReference type="SAM" id="MobiDB-lite"/>
    </source>
</evidence>
<organism evidence="2 3">
    <name type="scientific">Pleurodeles waltl</name>
    <name type="common">Iberian ribbed newt</name>
    <dbReference type="NCBI Taxonomy" id="8319"/>
    <lineage>
        <taxon>Eukaryota</taxon>
        <taxon>Metazoa</taxon>
        <taxon>Chordata</taxon>
        <taxon>Craniata</taxon>
        <taxon>Vertebrata</taxon>
        <taxon>Euteleostomi</taxon>
        <taxon>Amphibia</taxon>
        <taxon>Batrachia</taxon>
        <taxon>Caudata</taxon>
        <taxon>Salamandroidea</taxon>
        <taxon>Salamandridae</taxon>
        <taxon>Pleurodelinae</taxon>
        <taxon>Pleurodeles</taxon>
    </lineage>
</organism>
<keyword evidence="3" id="KW-1185">Reference proteome</keyword>
<dbReference type="EMBL" id="JANPWB010000009">
    <property type="protein sequence ID" value="KAJ1153442.1"/>
    <property type="molecule type" value="Genomic_DNA"/>
</dbReference>
<feature type="region of interest" description="Disordered" evidence="1">
    <location>
        <begin position="1"/>
        <end position="150"/>
    </location>
</feature>
<feature type="compositionally biased region" description="Low complexity" evidence="1">
    <location>
        <begin position="47"/>
        <end position="58"/>
    </location>
</feature>
<reference evidence="2" key="1">
    <citation type="journal article" date="2022" name="bioRxiv">
        <title>Sequencing and chromosome-scale assembly of the giantPleurodeles waltlgenome.</title>
        <authorList>
            <person name="Brown T."/>
            <person name="Elewa A."/>
            <person name="Iarovenko S."/>
            <person name="Subramanian E."/>
            <person name="Araus A.J."/>
            <person name="Petzold A."/>
            <person name="Susuki M."/>
            <person name="Suzuki K.-i.T."/>
            <person name="Hayashi T."/>
            <person name="Toyoda A."/>
            <person name="Oliveira C."/>
            <person name="Osipova E."/>
            <person name="Leigh N.D."/>
            <person name="Simon A."/>
            <person name="Yun M.H."/>
        </authorList>
    </citation>
    <scope>NUCLEOTIDE SEQUENCE</scope>
    <source>
        <strain evidence="2">20211129_DDA</strain>
        <tissue evidence="2">Liver</tissue>
    </source>
</reference>
<feature type="compositionally biased region" description="Low complexity" evidence="1">
    <location>
        <begin position="104"/>
        <end position="114"/>
    </location>
</feature>
<comment type="caution">
    <text evidence="2">The sequence shown here is derived from an EMBL/GenBank/DDBJ whole genome shotgun (WGS) entry which is preliminary data.</text>
</comment>
<protein>
    <submittedName>
        <fullName evidence="2">Uncharacterized protein</fullName>
    </submittedName>
</protein>
<proteinExistence type="predicted"/>
<evidence type="ECO:0000313" key="3">
    <source>
        <dbReference type="Proteomes" id="UP001066276"/>
    </source>
</evidence>
<feature type="region of interest" description="Disordered" evidence="1">
    <location>
        <begin position="169"/>
        <end position="192"/>
    </location>
</feature>